<organism evidence="1 2">
    <name type="scientific">Raoultella terrigena</name>
    <name type="common">Klebsiella terrigena</name>
    <dbReference type="NCBI Taxonomy" id="577"/>
    <lineage>
        <taxon>Bacteria</taxon>
        <taxon>Pseudomonadati</taxon>
        <taxon>Pseudomonadota</taxon>
        <taxon>Gammaproteobacteria</taxon>
        <taxon>Enterobacterales</taxon>
        <taxon>Enterobacteriaceae</taxon>
        <taxon>Klebsiella/Raoultella group</taxon>
        <taxon>Raoultella</taxon>
    </lineage>
</organism>
<evidence type="ECO:0000313" key="2">
    <source>
        <dbReference type="Proteomes" id="UP000332594"/>
    </source>
</evidence>
<dbReference type="EMBL" id="CAADJG010000002">
    <property type="protein sequence ID" value="VFS69220.1"/>
    <property type="molecule type" value="Genomic_DNA"/>
</dbReference>
<reference evidence="1 2" key="1">
    <citation type="submission" date="2019-03" db="EMBL/GenBank/DDBJ databases">
        <authorList>
            <consortium name="Pathogen Informatics"/>
        </authorList>
    </citation>
    <scope>NUCLEOTIDE SEQUENCE [LARGE SCALE GENOMIC DNA]</scope>
    <source>
        <strain evidence="1 2">NCTC13038</strain>
    </source>
</reference>
<protein>
    <submittedName>
        <fullName evidence="1">Uncharacterized protein</fullName>
    </submittedName>
</protein>
<sequence length="161" mass="17684">MFSPMVCFVFVGGKFCRLTLQVAQIVANQLQAGHRVVWRRAGVNIQALGLQRLAHRDGLTRVAHDARRVEVNVGQRGEEGTRRKVINFMVNDAIFTSLNGPGGEALQGGNQQILQIGGFGRFTAHTLRVRAAVPCGGTDGLFTLHTKHGHTFFKVIFNIHV</sequence>
<accession>A0A485B878</accession>
<evidence type="ECO:0000313" key="1">
    <source>
        <dbReference type="EMBL" id="VFS69220.1"/>
    </source>
</evidence>
<dbReference type="Proteomes" id="UP000332594">
    <property type="component" value="Unassembled WGS sequence"/>
</dbReference>
<name>A0A485B878_RAOTE</name>
<gene>
    <name evidence="1" type="ORF">NCTC13038_01686</name>
</gene>
<proteinExistence type="predicted"/>
<dbReference type="AlphaFoldDB" id="A0A485B878"/>